<comment type="similarity">
    <text evidence="3">In the C-terminal section; belongs to the pectinesterase family.</text>
</comment>
<dbReference type="InterPro" id="IPR012334">
    <property type="entry name" value="Pectin_lyas_fold"/>
</dbReference>
<feature type="active site" evidence="6">
    <location>
        <position position="385"/>
    </location>
</feature>
<keyword evidence="12" id="KW-1185">Reference proteome</keyword>
<dbReference type="Pfam" id="PF01095">
    <property type="entry name" value="Pectinesterase"/>
    <property type="match status" value="2"/>
</dbReference>
<keyword evidence="5" id="KW-0063">Aspartyl esterase</keyword>
<dbReference type="Gene3D" id="2.160.20.10">
    <property type="entry name" value="Single-stranded right-handed beta-helix, Pectin lyase-like"/>
    <property type="match status" value="2"/>
</dbReference>
<evidence type="ECO:0000256" key="3">
    <source>
        <dbReference type="ARBA" id="ARBA00007786"/>
    </source>
</evidence>
<accession>A0ABQ8ACS7</accession>
<comment type="similarity">
    <text evidence="2">In the N-terminal section; belongs to the PMEI family.</text>
</comment>
<evidence type="ECO:0000256" key="5">
    <source>
        <dbReference type="ARBA" id="ARBA00023085"/>
    </source>
</evidence>
<sequence>MALSSLSFYFLCFLLFTPSIFSYSSPTSPNPNQISATSFCKNAPYPDACFHSLKLSLSINISPNILSFLLQTLKLALSEAGKLTDLLSGAGISNNLVEGQRGSLQDCKDLHHITSSVLKRSLSKIKEDANDPRKLADARAYLSAALTNKNTCLEGLDSASGPLKPKLVISFTTTYKHVSNSLSALSKQRKANHLKTNSKTKNRRLLGLFPDWVSEKDRRFLEDSGDEYDEYEPSEILIVAADGTGNFTTINEAISFAPNMSSDRVLIYLREGEYNENIEIPSYKTNIVLIGDGSDVTFVTGNRSVGDGWTTFRSATLAVSGEGFLARDITIMNTAGPEKHQAVALRVNADFVALYRCVIDGYQDTLYTHSFRQFYRECDIYGTIDYIFGNAAVVFQGCNIVSKLPMPGQFTVVTAQSRDSPDEDTGISMQNCSIFATEDLLNSSTRVNSYLGRPWRGYSRTVLIESFIDEFIDGSGWTKWAGGEGLDTLYYGEYNNNGPGSDTSKRVNWSGYHIMGYEDAFNFTTTEFITGDGWLGIMDIIPQKSPVQRTFVHSLNGNKDFDKIQERVNANRKRKFRKRIIVGTVSLLVVVAAIIGGAFAYVAFEKQNEQEPKNNHKNDAKDSQKKSQSASPTPKAPVAAAQSVKPGQADKIIETLCSTTLYKVSCENTLKNRTEKGFAVESPTTFLKAAIEAVNEDLDRVLEKVLSLKTENQDDKDAIAQCKLLVEDAKEEIVASLNKVNGTEINNFVKIVPDLDNWLSAVMSYQETCIDGFEEGNLKSEVKKTVNSSQVLTSNSLALIKSFDANISPVEKVATRHLLDQIPSWVTNEDRRMLRAVDVETLNPNATVAKDGSGNFTTINDALKAMPEKYEGRYIIYVKQGVYDESVTVDKKKANLTMVGDGSQKTIVTGNKSHAKKIRTFLTATFVAQGEGFMAQSMGFRNTAGPDEHQAVAIRVQSDRSVFLNCRFEGFQDTLYAYTHRQYYRSCVIVGTVDFIFGDAAAIFQNCNIFIRKGLSGQKNTVSAQGRVDKFQTTGFVIHKCKITANEDLKPVKAEYKSYLGRPWKNYSRTIVMESTIEDVIDPIGWLRWEETDFAIDTLYYAEYKNKGPSGDTASRVTWPGFKVINKEEALNYTVGPFLQGDWINALGSPVKLGLYDA</sequence>
<evidence type="ECO:0000256" key="9">
    <source>
        <dbReference type="SAM" id="SignalP"/>
    </source>
</evidence>
<keyword evidence="4" id="KW-0378">Hydrolase</keyword>
<evidence type="ECO:0000256" key="7">
    <source>
        <dbReference type="SAM" id="MobiDB-lite"/>
    </source>
</evidence>
<dbReference type="SUPFAM" id="SSF51126">
    <property type="entry name" value="Pectin lyase-like"/>
    <property type="match status" value="2"/>
</dbReference>
<dbReference type="InterPro" id="IPR035513">
    <property type="entry name" value="Invertase/methylesterase_inhib"/>
</dbReference>
<feature type="signal peptide" evidence="9">
    <location>
        <begin position="1"/>
        <end position="22"/>
    </location>
</feature>
<keyword evidence="8" id="KW-0472">Membrane</keyword>
<evidence type="ECO:0000256" key="6">
    <source>
        <dbReference type="PROSITE-ProRule" id="PRU10040"/>
    </source>
</evidence>
<dbReference type="Gene3D" id="1.20.140.40">
    <property type="entry name" value="Invertase/pectin methylesterase inhibitor family protein"/>
    <property type="match status" value="2"/>
</dbReference>
<feature type="chain" id="PRO_5047442825" description="Pectinesterase inhibitor domain-containing protein" evidence="9">
    <location>
        <begin position="23"/>
        <end position="1158"/>
    </location>
</feature>
<dbReference type="NCBIfam" id="TIGR01614">
    <property type="entry name" value="PME_inhib"/>
    <property type="match status" value="2"/>
</dbReference>
<dbReference type="SMART" id="SM00856">
    <property type="entry name" value="PMEI"/>
    <property type="match status" value="2"/>
</dbReference>
<proteinExistence type="inferred from homology"/>
<keyword evidence="9" id="KW-0732">Signal</keyword>
<gene>
    <name evidence="11" type="ORF">HID58_052632</name>
</gene>
<comment type="caution">
    <text evidence="11">The sequence shown here is derived from an EMBL/GenBank/DDBJ whole genome shotgun (WGS) entry which is preliminary data.</text>
</comment>
<feature type="transmembrane region" description="Helical" evidence="8">
    <location>
        <begin position="580"/>
        <end position="604"/>
    </location>
</feature>
<dbReference type="SUPFAM" id="SSF101148">
    <property type="entry name" value="Plant invertase/pectin methylesterase inhibitor"/>
    <property type="match status" value="2"/>
</dbReference>
<name>A0ABQ8ACS7_BRANA</name>
<dbReference type="EMBL" id="JAGKQM010000013">
    <property type="protein sequence ID" value="KAH0890203.1"/>
    <property type="molecule type" value="Genomic_DNA"/>
</dbReference>
<dbReference type="PROSITE" id="PS00503">
    <property type="entry name" value="PECTINESTERASE_2"/>
    <property type="match status" value="2"/>
</dbReference>
<evidence type="ECO:0000313" key="12">
    <source>
        <dbReference type="Proteomes" id="UP000824890"/>
    </source>
</evidence>
<evidence type="ECO:0000256" key="1">
    <source>
        <dbReference type="ARBA" id="ARBA00005184"/>
    </source>
</evidence>
<keyword evidence="8" id="KW-1133">Transmembrane helix</keyword>
<dbReference type="PANTHER" id="PTHR31707">
    <property type="entry name" value="PECTINESTERASE"/>
    <property type="match status" value="1"/>
</dbReference>
<dbReference type="CDD" id="cd15798">
    <property type="entry name" value="PMEI-like_3"/>
    <property type="match status" value="2"/>
</dbReference>
<reference evidence="11 12" key="1">
    <citation type="submission" date="2021-05" db="EMBL/GenBank/DDBJ databases">
        <title>Genome Assembly of Synthetic Allotetraploid Brassica napus Reveals Homoeologous Exchanges between Subgenomes.</title>
        <authorList>
            <person name="Davis J.T."/>
        </authorList>
    </citation>
    <scope>NUCLEOTIDE SEQUENCE [LARGE SCALE GENOMIC DNA]</scope>
    <source>
        <strain evidence="12">cv. Da-Ae</strain>
        <tissue evidence="11">Seedling</tissue>
    </source>
</reference>
<feature type="compositionally biased region" description="Basic and acidic residues" evidence="7">
    <location>
        <begin position="609"/>
        <end position="625"/>
    </location>
</feature>
<evidence type="ECO:0000313" key="11">
    <source>
        <dbReference type="EMBL" id="KAH0890203.1"/>
    </source>
</evidence>
<feature type="region of interest" description="Disordered" evidence="7">
    <location>
        <begin position="609"/>
        <end position="644"/>
    </location>
</feature>
<dbReference type="InterPro" id="IPR006501">
    <property type="entry name" value="Pectinesterase_inhib_dom"/>
</dbReference>
<evidence type="ECO:0000259" key="10">
    <source>
        <dbReference type="SMART" id="SM00856"/>
    </source>
</evidence>
<feature type="domain" description="Pectinesterase inhibitor" evidence="10">
    <location>
        <begin position="31"/>
        <end position="184"/>
    </location>
</feature>
<keyword evidence="8" id="KW-0812">Transmembrane</keyword>
<feature type="transmembrane region" description="Helical" evidence="8">
    <location>
        <begin position="380"/>
        <end position="401"/>
    </location>
</feature>
<dbReference type="InterPro" id="IPR011050">
    <property type="entry name" value="Pectin_lyase_fold/virulence"/>
</dbReference>
<evidence type="ECO:0000256" key="4">
    <source>
        <dbReference type="ARBA" id="ARBA00022801"/>
    </source>
</evidence>
<dbReference type="InterPro" id="IPR033131">
    <property type="entry name" value="Pectinesterase_Asp_AS"/>
</dbReference>
<feature type="domain" description="Pectinesterase inhibitor" evidence="10">
    <location>
        <begin position="648"/>
        <end position="799"/>
    </location>
</feature>
<evidence type="ECO:0000256" key="2">
    <source>
        <dbReference type="ARBA" id="ARBA00006027"/>
    </source>
</evidence>
<organism evidence="11 12">
    <name type="scientific">Brassica napus</name>
    <name type="common">Rape</name>
    <dbReference type="NCBI Taxonomy" id="3708"/>
    <lineage>
        <taxon>Eukaryota</taxon>
        <taxon>Viridiplantae</taxon>
        <taxon>Streptophyta</taxon>
        <taxon>Embryophyta</taxon>
        <taxon>Tracheophyta</taxon>
        <taxon>Spermatophyta</taxon>
        <taxon>Magnoliopsida</taxon>
        <taxon>eudicotyledons</taxon>
        <taxon>Gunneridae</taxon>
        <taxon>Pentapetalae</taxon>
        <taxon>rosids</taxon>
        <taxon>malvids</taxon>
        <taxon>Brassicales</taxon>
        <taxon>Brassicaceae</taxon>
        <taxon>Brassiceae</taxon>
        <taxon>Brassica</taxon>
    </lineage>
</organism>
<protein>
    <recommendedName>
        <fullName evidence="10">Pectinesterase inhibitor domain-containing protein</fullName>
    </recommendedName>
</protein>
<evidence type="ECO:0000256" key="8">
    <source>
        <dbReference type="SAM" id="Phobius"/>
    </source>
</evidence>
<feature type="active site" evidence="6">
    <location>
        <position position="994"/>
    </location>
</feature>
<dbReference type="Proteomes" id="UP000824890">
    <property type="component" value="Unassembled WGS sequence"/>
</dbReference>
<comment type="pathway">
    <text evidence="1">Glycan metabolism; pectin degradation; 2-dehydro-3-deoxy-D-gluconate from pectin: step 1/5.</text>
</comment>
<dbReference type="Pfam" id="PF04043">
    <property type="entry name" value="PMEI"/>
    <property type="match status" value="2"/>
</dbReference>
<dbReference type="InterPro" id="IPR000070">
    <property type="entry name" value="Pectinesterase_cat"/>
</dbReference>